<evidence type="ECO:0000256" key="4">
    <source>
        <dbReference type="ARBA" id="ARBA00023163"/>
    </source>
</evidence>
<dbReference type="SUPFAM" id="SSF101936">
    <property type="entry name" value="DNA-binding pseudobarrel domain"/>
    <property type="match status" value="1"/>
</dbReference>
<evidence type="ECO:0000313" key="7">
    <source>
        <dbReference type="Proteomes" id="UP001567538"/>
    </source>
</evidence>
<keyword evidence="3" id="KW-0238">DNA-binding</keyword>
<proteinExistence type="predicted"/>
<gene>
    <name evidence="6" type="ORF">AAHA92_14491</name>
</gene>
<dbReference type="AlphaFoldDB" id="A0ABD1HBT7"/>
<dbReference type="Gene3D" id="2.40.330.10">
    <property type="entry name" value="DNA-binding pseudobarrel domain"/>
    <property type="match status" value="1"/>
</dbReference>
<evidence type="ECO:0000256" key="3">
    <source>
        <dbReference type="ARBA" id="ARBA00023125"/>
    </source>
</evidence>
<dbReference type="GO" id="GO:0005634">
    <property type="term" value="C:nucleus"/>
    <property type="evidence" value="ECO:0007669"/>
    <property type="project" value="UniProtKB-SubCell"/>
</dbReference>
<keyword evidence="5" id="KW-0539">Nucleus</keyword>
<dbReference type="InterPro" id="IPR015300">
    <property type="entry name" value="DNA-bd_pseudobarrel_sf"/>
</dbReference>
<evidence type="ECO:0000256" key="2">
    <source>
        <dbReference type="ARBA" id="ARBA00023015"/>
    </source>
</evidence>
<accession>A0ABD1HBT7</accession>
<protein>
    <submittedName>
        <fullName evidence="6">B3 domain-containing protein-like protein</fullName>
    </submittedName>
</protein>
<dbReference type="Pfam" id="PF03754">
    <property type="entry name" value="At2g31720-like"/>
    <property type="match status" value="1"/>
</dbReference>
<reference evidence="6 7" key="1">
    <citation type="submission" date="2024-06" db="EMBL/GenBank/DDBJ databases">
        <title>A chromosome level genome sequence of Diviner's sage (Salvia divinorum).</title>
        <authorList>
            <person name="Ford S.A."/>
            <person name="Ro D.-K."/>
            <person name="Ness R.W."/>
            <person name="Phillips M.A."/>
        </authorList>
    </citation>
    <scope>NUCLEOTIDE SEQUENCE [LARGE SCALE GENOMIC DNA]</scope>
    <source>
        <strain evidence="6">SAF-2024a</strain>
        <tissue evidence="6">Leaf</tissue>
    </source>
</reference>
<sequence>MGFRDLTLRDVEEIITMKGTIFDILLATAERASDIREAEEKALQQQITQTPPFTAVVPRKRRTAFRIRTQIAQQRHQPLPEKFKNVIEEMARGKELTPATLVIQKGLCGSDVSREESRLSIPTSRISDDFLTEEERQRVGSKKNNCIDVRIVEPSGAVVTAKFCRRDVKKSGAKKVTSSCYKIKGRKWIEIVARNNLELATVVQLWCFRVDRELCFALVPLPSNPVFTAAAGDAA</sequence>
<dbReference type="GO" id="GO:0003677">
    <property type="term" value="F:DNA binding"/>
    <property type="evidence" value="ECO:0007669"/>
    <property type="project" value="UniProtKB-KW"/>
</dbReference>
<dbReference type="InterPro" id="IPR005508">
    <property type="entry name" value="At2g31720-like"/>
</dbReference>
<dbReference type="PANTHER" id="PTHR31541:SF25">
    <property type="entry name" value="GAMMA-GLIADIN B"/>
    <property type="match status" value="1"/>
</dbReference>
<name>A0ABD1HBT7_SALDI</name>
<keyword evidence="4" id="KW-0804">Transcription</keyword>
<evidence type="ECO:0000256" key="1">
    <source>
        <dbReference type="ARBA" id="ARBA00004123"/>
    </source>
</evidence>
<comment type="caution">
    <text evidence="6">The sequence shown here is derived from an EMBL/GenBank/DDBJ whole genome shotgun (WGS) entry which is preliminary data.</text>
</comment>
<evidence type="ECO:0000313" key="6">
    <source>
        <dbReference type="EMBL" id="KAL1553870.1"/>
    </source>
</evidence>
<dbReference type="EMBL" id="JBEAFC010000006">
    <property type="protein sequence ID" value="KAL1553870.1"/>
    <property type="molecule type" value="Genomic_DNA"/>
</dbReference>
<evidence type="ECO:0000256" key="5">
    <source>
        <dbReference type="ARBA" id="ARBA00023242"/>
    </source>
</evidence>
<organism evidence="6 7">
    <name type="scientific">Salvia divinorum</name>
    <name type="common">Maria pastora</name>
    <name type="synonym">Diviner's sage</name>
    <dbReference type="NCBI Taxonomy" id="28513"/>
    <lineage>
        <taxon>Eukaryota</taxon>
        <taxon>Viridiplantae</taxon>
        <taxon>Streptophyta</taxon>
        <taxon>Embryophyta</taxon>
        <taxon>Tracheophyta</taxon>
        <taxon>Spermatophyta</taxon>
        <taxon>Magnoliopsida</taxon>
        <taxon>eudicotyledons</taxon>
        <taxon>Gunneridae</taxon>
        <taxon>Pentapetalae</taxon>
        <taxon>asterids</taxon>
        <taxon>lamiids</taxon>
        <taxon>Lamiales</taxon>
        <taxon>Lamiaceae</taxon>
        <taxon>Nepetoideae</taxon>
        <taxon>Mentheae</taxon>
        <taxon>Salviinae</taxon>
        <taxon>Salvia</taxon>
        <taxon>Salvia subgen. Calosphace</taxon>
    </lineage>
</organism>
<keyword evidence="7" id="KW-1185">Reference proteome</keyword>
<dbReference type="PANTHER" id="PTHR31541">
    <property type="entry name" value="B3 DOMAIN PLANT PROTEIN-RELATED"/>
    <property type="match status" value="1"/>
</dbReference>
<comment type="subcellular location">
    <subcellularLocation>
        <location evidence="1">Nucleus</location>
    </subcellularLocation>
</comment>
<keyword evidence="2" id="KW-0805">Transcription regulation</keyword>
<dbReference type="Proteomes" id="UP001567538">
    <property type="component" value="Unassembled WGS sequence"/>
</dbReference>